<keyword evidence="1" id="KW-0472">Membrane</keyword>
<accession>A0A8S4MYV1</accession>
<reference evidence="2" key="1">
    <citation type="submission" date="2022-03" db="EMBL/GenBank/DDBJ databases">
        <authorList>
            <person name="Martin C."/>
        </authorList>
    </citation>
    <scope>NUCLEOTIDE SEQUENCE</scope>
</reference>
<comment type="caution">
    <text evidence="2">The sequence shown here is derived from an EMBL/GenBank/DDBJ whole genome shotgun (WGS) entry which is preliminary data.</text>
</comment>
<sequence length="150" mass="16434">MSSLGVEKLVSCSTSVLKVDFSFFLGFLSTLFFMGIVLLSSVWGCWDLESVGSKPDSSKASGSLESAVLHIVDAVTERGIVIAESICSTDNLASNELKDVDVAVERLHGIVIVHFFSDEDIRRPQHRRTVLRILDLVSSPFESACRVGWL</sequence>
<name>A0A8S4MYV1_OWEFU</name>
<keyword evidence="1" id="KW-0812">Transmembrane</keyword>
<proteinExistence type="predicted"/>
<keyword evidence="3" id="KW-1185">Reference proteome</keyword>
<gene>
    <name evidence="2" type="ORF">OFUS_LOCUS1022</name>
</gene>
<feature type="transmembrane region" description="Helical" evidence="1">
    <location>
        <begin position="23"/>
        <end position="46"/>
    </location>
</feature>
<dbReference type="Proteomes" id="UP000749559">
    <property type="component" value="Unassembled WGS sequence"/>
</dbReference>
<dbReference type="EMBL" id="CAIIXF020000001">
    <property type="protein sequence ID" value="CAH1773422.1"/>
    <property type="molecule type" value="Genomic_DNA"/>
</dbReference>
<protein>
    <submittedName>
        <fullName evidence="2">Uncharacterized protein</fullName>
    </submittedName>
</protein>
<evidence type="ECO:0000313" key="3">
    <source>
        <dbReference type="Proteomes" id="UP000749559"/>
    </source>
</evidence>
<dbReference type="AlphaFoldDB" id="A0A8S4MYV1"/>
<keyword evidence="1" id="KW-1133">Transmembrane helix</keyword>
<evidence type="ECO:0000313" key="2">
    <source>
        <dbReference type="EMBL" id="CAH1773422.1"/>
    </source>
</evidence>
<evidence type="ECO:0000256" key="1">
    <source>
        <dbReference type="SAM" id="Phobius"/>
    </source>
</evidence>
<organism evidence="2 3">
    <name type="scientific">Owenia fusiformis</name>
    <name type="common">Polychaete worm</name>
    <dbReference type="NCBI Taxonomy" id="6347"/>
    <lineage>
        <taxon>Eukaryota</taxon>
        <taxon>Metazoa</taxon>
        <taxon>Spiralia</taxon>
        <taxon>Lophotrochozoa</taxon>
        <taxon>Annelida</taxon>
        <taxon>Polychaeta</taxon>
        <taxon>Sedentaria</taxon>
        <taxon>Canalipalpata</taxon>
        <taxon>Sabellida</taxon>
        <taxon>Oweniida</taxon>
        <taxon>Oweniidae</taxon>
        <taxon>Owenia</taxon>
    </lineage>
</organism>